<dbReference type="GO" id="GO:0018423">
    <property type="term" value="F:protein C-terminal leucine carboxyl O-methyltransferase activity"/>
    <property type="evidence" value="ECO:0007669"/>
    <property type="project" value="UniProtKB-EC"/>
</dbReference>
<evidence type="ECO:0000256" key="7">
    <source>
        <dbReference type="ARBA" id="ARBA00022691"/>
    </source>
</evidence>
<evidence type="ECO:0000313" key="11">
    <source>
        <dbReference type="Proteomes" id="UP000268321"/>
    </source>
</evidence>
<evidence type="ECO:0000256" key="6">
    <source>
        <dbReference type="ARBA" id="ARBA00022679"/>
    </source>
</evidence>
<keyword evidence="11" id="KW-1185">Reference proteome</keyword>
<evidence type="ECO:0000256" key="2">
    <source>
        <dbReference type="ARBA" id="ARBA00010703"/>
    </source>
</evidence>
<proteinExistence type="inferred from homology"/>
<dbReference type="SUPFAM" id="SSF53335">
    <property type="entry name" value="S-adenosyl-L-methionine-dependent methyltransferases"/>
    <property type="match status" value="1"/>
</dbReference>
<feature type="binding site" evidence="9">
    <location>
        <begin position="188"/>
        <end position="189"/>
    </location>
    <ligand>
        <name>S-adenosyl-L-methionine</name>
        <dbReference type="ChEBI" id="CHEBI:59789"/>
    </ligand>
</feature>
<dbReference type="OrthoDB" id="203237at2759"/>
<dbReference type="InterPro" id="IPR016651">
    <property type="entry name" value="LCMT1"/>
</dbReference>
<reference evidence="11" key="1">
    <citation type="journal article" date="2018" name="Nat. Microbiol.">
        <title>Leveraging single-cell genomics to expand the fungal tree of life.</title>
        <authorList>
            <person name="Ahrendt S.R."/>
            <person name="Quandt C.A."/>
            <person name="Ciobanu D."/>
            <person name="Clum A."/>
            <person name="Salamov A."/>
            <person name="Andreopoulos B."/>
            <person name="Cheng J.F."/>
            <person name="Woyke T."/>
            <person name="Pelin A."/>
            <person name="Henrissat B."/>
            <person name="Reynolds N.K."/>
            <person name="Benny G.L."/>
            <person name="Smith M.E."/>
            <person name="James T.Y."/>
            <person name="Grigoriev I.V."/>
        </authorList>
    </citation>
    <scope>NUCLEOTIDE SEQUENCE [LARGE SCALE GENOMIC DNA]</scope>
    <source>
        <strain evidence="11">Baker2002</strain>
    </source>
</reference>
<dbReference type="Gene3D" id="3.40.50.150">
    <property type="entry name" value="Vaccinia Virus protein VP39"/>
    <property type="match status" value="1"/>
</dbReference>
<accession>A0A4P9Z720</accession>
<comment type="function">
    <text evidence="8">Methylates the carboxyl group of the C-terminal leucine residue of protein phosphatase 2A catalytic subunits to form alpha-leucine ester residues.</text>
</comment>
<gene>
    <name evidence="10" type="ORF">METBISCDRAFT_32165</name>
</gene>
<dbReference type="EC" id="2.1.1.233" evidence="3 8"/>
<dbReference type="AlphaFoldDB" id="A0A4P9Z720"/>
<comment type="catalytic activity">
    <reaction evidence="1 8">
        <text>[phosphatase 2A protein]-C-terminal L-leucine + S-adenosyl-L-methionine = [phosphatase 2A protein]-C-terminal L-leucine methyl ester + S-adenosyl-L-homocysteine</text>
        <dbReference type="Rhea" id="RHEA:48544"/>
        <dbReference type="Rhea" id="RHEA-COMP:12134"/>
        <dbReference type="Rhea" id="RHEA-COMP:12135"/>
        <dbReference type="ChEBI" id="CHEBI:57856"/>
        <dbReference type="ChEBI" id="CHEBI:59789"/>
        <dbReference type="ChEBI" id="CHEBI:90516"/>
        <dbReference type="ChEBI" id="CHEBI:90517"/>
        <dbReference type="EC" id="2.1.1.233"/>
    </reaction>
</comment>
<evidence type="ECO:0000256" key="4">
    <source>
        <dbReference type="ARBA" id="ARBA00017497"/>
    </source>
</evidence>
<name>A0A4P9Z720_9ASCO</name>
<feature type="binding site" evidence="9">
    <location>
        <position position="109"/>
    </location>
    <ligand>
        <name>S-adenosyl-L-methionine</name>
        <dbReference type="ChEBI" id="CHEBI:59789"/>
    </ligand>
</feature>
<organism evidence="10 11">
    <name type="scientific">Metschnikowia bicuspidata</name>
    <dbReference type="NCBI Taxonomy" id="27322"/>
    <lineage>
        <taxon>Eukaryota</taxon>
        <taxon>Fungi</taxon>
        <taxon>Dikarya</taxon>
        <taxon>Ascomycota</taxon>
        <taxon>Saccharomycotina</taxon>
        <taxon>Pichiomycetes</taxon>
        <taxon>Metschnikowiaceae</taxon>
        <taxon>Metschnikowia</taxon>
    </lineage>
</organism>
<evidence type="ECO:0000256" key="3">
    <source>
        <dbReference type="ARBA" id="ARBA00012834"/>
    </source>
</evidence>
<evidence type="ECO:0000256" key="5">
    <source>
        <dbReference type="ARBA" id="ARBA00022603"/>
    </source>
</evidence>
<keyword evidence="7 8" id="KW-0949">S-adenosyl-L-methionine</keyword>
<dbReference type="PANTHER" id="PTHR13600:SF21">
    <property type="entry name" value="LEUCINE CARBOXYL METHYLTRANSFERASE 1"/>
    <property type="match status" value="1"/>
</dbReference>
<dbReference type="Proteomes" id="UP000268321">
    <property type="component" value="Unassembled WGS sequence"/>
</dbReference>
<sequence>MHLPSARQDKLVRATDIDALSCRFWANKKGYFAQNDRFLAPLVDAYHKNLPNCEGYSAISAERTLRAAFGTPKFPLINRGTYLRTHALDMVVELFVQEHGGTCQIVALGGGSDTRAFRVLEKHPHVKYTEVDFPESARIKRLAVLNLTELQQALGYSGPTSATVQSNEGLLNESLHFATDRYTLVGFDLRHSAVRGTDVFLFLETHVSTLVISECVLCYLAPLDVEAVVRFWKSHVQHVALAVFDPMSLGDAFGESMTHNLINRGIDLQTFRAHPTLESRQRLLERELGFSAYLTDMAAVGGFLGDCAMTWLSDAESARVARLEMMDEVEEITLMLRHYSLIYAEHNMALAFAARLPWLLLPKKSAEEM</sequence>
<evidence type="ECO:0000256" key="9">
    <source>
        <dbReference type="PIRSR" id="PIRSR016305-1"/>
    </source>
</evidence>
<dbReference type="PANTHER" id="PTHR13600">
    <property type="entry name" value="LEUCINE CARBOXYL METHYLTRANSFERASE"/>
    <property type="match status" value="1"/>
</dbReference>
<evidence type="ECO:0000256" key="8">
    <source>
        <dbReference type="PIRNR" id="PIRNR016305"/>
    </source>
</evidence>
<dbReference type="Pfam" id="PF04072">
    <property type="entry name" value="LCM"/>
    <property type="match status" value="1"/>
</dbReference>
<protein>
    <recommendedName>
        <fullName evidence="4 8">Leucine carboxyl methyltransferase 1</fullName>
        <ecNumber evidence="3 8">2.1.1.233</ecNumber>
    </recommendedName>
</protein>
<feature type="binding site" evidence="9">
    <location>
        <position position="214"/>
    </location>
    <ligand>
        <name>S-adenosyl-L-methionine</name>
        <dbReference type="ChEBI" id="CHEBI:59789"/>
    </ligand>
</feature>
<dbReference type="InterPro" id="IPR029063">
    <property type="entry name" value="SAM-dependent_MTases_sf"/>
</dbReference>
<keyword evidence="6 8" id="KW-0808">Transferase</keyword>
<comment type="similarity">
    <text evidence="2 8">Belongs to the methyltransferase superfamily. LCMT family.</text>
</comment>
<feature type="binding site" evidence="9">
    <location>
        <position position="84"/>
    </location>
    <ligand>
        <name>S-adenosyl-L-methionine</name>
        <dbReference type="ChEBI" id="CHEBI:59789"/>
    </ligand>
</feature>
<dbReference type="EMBL" id="ML004898">
    <property type="protein sequence ID" value="RKP28426.1"/>
    <property type="molecule type" value="Genomic_DNA"/>
</dbReference>
<keyword evidence="5 8" id="KW-0489">Methyltransferase</keyword>
<evidence type="ECO:0000256" key="1">
    <source>
        <dbReference type="ARBA" id="ARBA00000724"/>
    </source>
</evidence>
<dbReference type="GO" id="GO:0032259">
    <property type="term" value="P:methylation"/>
    <property type="evidence" value="ECO:0007669"/>
    <property type="project" value="UniProtKB-KW"/>
</dbReference>
<dbReference type="InterPro" id="IPR007213">
    <property type="entry name" value="Ppm1/Ppm2/Tcmp"/>
</dbReference>
<dbReference type="PIRSF" id="PIRSF016305">
    <property type="entry name" value="LCM_mtfrase"/>
    <property type="match status" value="1"/>
</dbReference>
<evidence type="ECO:0000313" key="10">
    <source>
        <dbReference type="EMBL" id="RKP28426.1"/>
    </source>
</evidence>